<gene>
    <name evidence="2" type="ORF">KME25_03125</name>
</gene>
<feature type="transmembrane region" description="Helical" evidence="1">
    <location>
        <begin position="240"/>
        <end position="259"/>
    </location>
</feature>
<comment type="caution">
    <text evidence="2">The sequence shown here is derived from an EMBL/GenBank/DDBJ whole genome shotgun (WGS) entry which is preliminary data.</text>
</comment>
<evidence type="ECO:0000313" key="3">
    <source>
        <dbReference type="Proteomes" id="UP000753908"/>
    </source>
</evidence>
<evidence type="ECO:0000313" key="2">
    <source>
        <dbReference type="EMBL" id="MBW4543431.1"/>
    </source>
</evidence>
<feature type="transmembrane region" description="Helical" evidence="1">
    <location>
        <begin position="31"/>
        <end position="49"/>
    </location>
</feature>
<accession>A0A951PHH6</accession>
<proteinExistence type="predicted"/>
<name>A0A951PHH6_9CYAN</name>
<evidence type="ECO:0008006" key="4">
    <source>
        <dbReference type="Google" id="ProtNLM"/>
    </source>
</evidence>
<dbReference type="AlphaFoldDB" id="A0A951PHH6"/>
<evidence type="ECO:0000256" key="1">
    <source>
        <dbReference type="SAM" id="Phobius"/>
    </source>
</evidence>
<keyword evidence="1" id="KW-0812">Transmembrane</keyword>
<keyword evidence="1" id="KW-1133">Transmembrane helix</keyword>
<sequence>MFQPTKHNSTQPGDEIGLVDIVQFLIRHIKFIGLTTVVLSSAAIALSLLNPKQYQKQLTLSVRSTSIPLSSQLLPFIDINQAGALTVDFLRSSQLGEITVTARYDIETQKIDLNLQSPNAKTLNTVAPKIVSQLKTRFQEPLNQSLTAWLTTTELQLEKEKSILPPLQQTIAQLPPTNTGKLDALEAEQAQAAADIAALEFDKDYLEQSQKNLPKFAAKIMSVQIVSESEVQETRSSGQMAVIAVIASFMVAVLAAIIWDQVARIKNDLSQPKN</sequence>
<dbReference type="EMBL" id="JAHHIF010000003">
    <property type="protein sequence ID" value="MBW4543431.1"/>
    <property type="molecule type" value="Genomic_DNA"/>
</dbReference>
<reference evidence="2" key="1">
    <citation type="submission" date="2021-05" db="EMBL/GenBank/DDBJ databases">
        <authorList>
            <person name="Pietrasiak N."/>
            <person name="Ward R."/>
            <person name="Stajich J.E."/>
            <person name="Kurbessoian T."/>
        </authorList>
    </citation>
    <scope>NUCLEOTIDE SEQUENCE</scope>
    <source>
        <strain evidence="2">CPER-KK1</strain>
    </source>
</reference>
<dbReference type="Proteomes" id="UP000753908">
    <property type="component" value="Unassembled WGS sequence"/>
</dbReference>
<reference evidence="2" key="2">
    <citation type="journal article" date="2022" name="Microbiol. Resour. Announc.">
        <title>Metagenome Sequencing to Explore Phylogenomics of Terrestrial Cyanobacteria.</title>
        <authorList>
            <person name="Ward R.D."/>
            <person name="Stajich J.E."/>
            <person name="Johansen J.R."/>
            <person name="Huntemann M."/>
            <person name="Clum A."/>
            <person name="Foster B."/>
            <person name="Foster B."/>
            <person name="Roux S."/>
            <person name="Palaniappan K."/>
            <person name="Varghese N."/>
            <person name="Mukherjee S."/>
            <person name="Reddy T.B.K."/>
            <person name="Daum C."/>
            <person name="Copeland A."/>
            <person name="Chen I.A."/>
            <person name="Ivanova N.N."/>
            <person name="Kyrpides N.C."/>
            <person name="Shapiro N."/>
            <person name="Eloe-Fadrosh E.A."/>
            <person name="Pietrasiak N."/>
        </authorList>
    </citation>
    <scope>NUCLEOTIDE SEQUENCE</scope>
    <source>
        <strain evidence="2">CPER-KK1</strain>
    </source>
</reference>
<protein>
    <recommendedName>
        <fullName evidence="4">Polysaccharide chain length determinant N-terminal domain-containing protein</fullName>
    </recommendedName>
</protein>
<keyword evidence="1" id="KW-0472">Membrane</keyword>
<organism evidence="2 3">
    <name type="scientific">Symplocastrum torsivum CPER-KK1</name>
    <dbReference type="NCBI Taxonomy" id="450513"/>
    <lineage>
        <taxon>Bacteria</taxon>
        <taxon>Bacillati</taxon>
        <taxon>Cyanobacteriota</taxon>
        <taxon>Cyanophyceae</taxon>
        <taxon>Oscillatoriophycideae</taxon>
        <taxon>Oscillatoriales</taxon>
        <taxon>Microcoleaceae</taxon>
        <taxon>Symplocastrum</taxon>
    </lineage>
</organism>